<feature type="transmembrane region" description="Helical" evidence="1">
    <location>
        <begin position="36"/>
        <end position="55"/>
    </location>
</feature>
<gene>
    <name evidence="2" type="ORF">L1O03_01300</name>
</gene>
<protein>
    <submittedName>
        <fullName evidence="2">Uncharacterized protein</fullName>
    </submittedName>
</protein>
<dbReference type="RefSeq" id="WP_236117613.1">
    <property type="nucleotide sequence ID" value="NZ_JAKGSI010000001.1"/>
</dbReference>
<sequence length="58" mass="6323">MHWTRLQKAALIINLVIGVIIVLGGLFGFLSQDATTIGVLIMVLLTIVAMVRGKFWGL</sequence>
<keyword evidence="1" id="KW-0812">Transmembrane</keyword>
<organism evidence="2 3">
    <name type="scientific">Corynebacterium uropygiale</name>
    <dbReference type="NCBI Taxonomy" id="1775911"/>
    <lineage>
        <taxon>Bacteria</taxon>
        <taxon>Bacillati</taxon>
        <taxon>Actinomycetota</taxon>
        <taxon>Actinomycetes</taxon>
        <taxon>Mycobacteriales</taxon>
        <taxon>Corynebacteriaceae</taxon>
        <taxon>Corynebacterium</taxon>
    </lineage>
</organism>
<evidence type="ECO:0000256" key="1">
    <source>
        <dbReference type="SAM" id="Phobius"/>
    </source>
</evidence>
<keyword evidence="1" id="KW-1133">Transmembrane helix</keyword>
<reference evidence="2" key="1">
    <citation type="submission" date="2022-01" db="EMBL/GenBank/DDBJ databases">
        <title>Corynebacterium sp. nov isolated from isolated from the feces of the greater white-fronted geese (Anser albifrons) at Poyang Lake, PR China.</title>
        <authorList>
            <person name="Liu Q."/>
        </authorList>
    </citation>
    <scope>NUCLEOTIDE SEQUENCE</scope>
    <source>
        <strain evidence="2">JCM 32435</strain>
    </source>
</reference>
<accession>A0A9X1QPI3</accession>
<proteinExistence type="predicted"/>
<dbReference type="AlphaFoldDB" id="A0A9X1QPI3"/>
<feature type="transmembrane region" description="Helical" evidence="1">
    <location>
        <begin position="12"/>
        <end position="30"/>
    </location>
</feature>
<keyword evidence="3" id="KW-1185">Reference proteome</keyword>
<name>A0A9X1QPI3_9CORY</name>
<comment type="caution">
    <text evidence="2">The sequence shown here is derived from an EMBL/GenBank/DDBJ whole genome shotgun (WGS) entry which is preliminary data.</text>
</comment>
<dbReference type="EMBL" id="JAKGSI010000001">
    <property type="protein sequence ID" value="MCF4005815.1"/>
    <property type="molecule type" value="Genomic_DNA"/>
</dbReference>
<dbReference type="Proteomes" id="UP001139336">
    <property type="component" value="Unassembled WGS sequence"/>
</dbReference>
<evidence type="ECO:0000313" key="3">
    <source>
        <dbReference type="Proteomes" id="UP001139336"/>
    </source>
</evidence>
<evidence type="ECO:0000313" key="2">
    <source>
        <dbReference type="EMBL" id="MCF4005815.1"/>
    </source>
</evidence>
<keyword evidence="1" id="KW-0472">Membrane</keyword>